<organism evidence="1 2">
    <name type="scientific">Wuchereria bancrofti</name>
    <dbReference type="NCBI Taxonomy" id="6293"/>
    <lineage>
        <taxon>Eukaryota</taxon>
        <taxon>Metazoa</taxon>
        <taxon>Ecdysozoa</taxon>
        <taxon>Nematoda</taxon>
        <taxon>Chromadorea</taxon>
        <taxon>Rhabditida</taxon>
        <taxon>Spirurina</taxon>
        <taxon>Spiruromorpha</taxon>
        <taxon>Filarioidea</taxon>
        <taxon>Onchocercidae</taxon>
        <taxon>Wuchereria</taxon>
    </lineage>
</organism>
<dbReference type="AlphaFoldDB" id="J9DS90"/>
<protein>
    <submittedName>
        <fullName evidence="1">Uncharacterized protein</fullName>
    </submittedName>
</protein>
<feature type="non-terminal residue" evidence="1">
    <location>
        <position position="143"/>
    </location>
</feature>
<evidence type="ECO:0000313" key="1">
    <source>
        <dbReference type="EMBL" id="EJW72508.1"/>
    </source>
</evidence>
<proteinExistence type="predicted"/>
<gene>
    <name evidence="1" type="ORF">WUBG_16585</name>
</gene>
<dbReference type="Proteomes" id="UP000004810">
    <property type="component" value="Unassembled WGS sequence"/>
</dbReference>
<evidence type="ECO:0000313" key="2">
    <source>
        <dbReference type="Proteomes" id="UP000004810"/>
    </source>
</evidence>
<dbReference type="EMBL" id="ADBV01016024">
    <property type="protein sequence ID" value="EJW72508.1"/>
    <property type="molecule type" value="Genomic_DNA"/>
</dbReference>
<reference evidence="2" key="1">
    <citation type="submission" date="2012-08" db="EMBL/GenBank/DDBJ databases">
        <title>The Genome Sequence of Wuchereria bancrofti.</title>
        <authorList>
            <person name="Nutman T.B."/>
            <person name="Fink D.L."/>
            <person name="Russ C."/>
            <person name="Young S."/>
            <person name="Zeng Q."/>
            <person name="Koehrsen M."/>
            <person name="Alvarado L."/>
            <person name="Berlin A."/>
            <person name="Chapman S.B."/>
            <person name="Chen Z."/>
            <person name="Freedman E."/>
            <person name="Gellesch M."/>
            <person name="Goldberg J."/>
            <person name="Griggs A."/>
            <person name="Gujja S."/>
            <person name="Heilman E.R."/>
            <person name="Heiman D."/>
            <person name="Hepburn T."/>
            <person name="Howarth C."/>
            <person name="Jen D."/>
            <person name="Larson L."/>
            <person name="Lewis B."/>
            <person name="Mehta T."/>
            <person name="Park D."/>
            <person name="Pearson M."/>
            <person name="Roberts A."/>
            <person name="Saif S."/>
            <person name="Shea T."/>
            <person name="Shenoy N."/>
            <person name="Sisk P."/>
            <person name="Stolte C."/>
            <person name="Sykes S."/>
            <person name="Walk T."/>
            <person name="White J."/>
            <person name="Yandava C."/>
            <person name="Haas B."/>
            <person name="Henn M.R."/>
            <person name="Nusbaum C."/>
            <person name="Birren B."/>
        </authorList>
    </citation>
    <scope>NUCLEOTIDE SEQUENCE [LARGE SCALE GENOMIC DNA]</scope>
    <source>
        <strain evidence="2">NA</strain>
    </source>
</reference>
<name>J9DS90_WUCBA</name>
<sequence length="143" mass="17099">MPHQLTASLEINGDLLKYQQMAKFSCHDLQEWLYGSESIQFKNKIFEILRNDNVFVRNWRILTMNESRQICNQRWKQLLKYNFITFDGLKTDPEKFVDFTEVLESYDQSLATKFYISAIFYVTVLSMGTDRHHQILEKCINNK</sequence>
<comment type="caution">
    <text evidence="1">The sequence shown here is derived from an EMBL/GenBank/DDBJ whole genome shotgun (WGS) entry which is preliminary data.</text>
</comment>
<accession>J9DS90</accession>